<gene>
    <name evidence="10" type="ORF">OIDMADRAFT_99989</name>
</gene>
<dbReference type="InParanoid" id="A0A0C3HIP6"/>
<accession>A0A0C3HIP6</accession>
<dbReference type="InterPro" id="IPR017972">
    <property type="entry name" value="Cyt_P450_CS"/>
</dbReference>
<organism evidence="10 11">
    <name type="scientific">Oidiodendron maius (strain Zn)</name>
    <dbReference type="NCBI Taxonomy" id="913774"/>
    <lineage>
        <taxon>Eukaryota</taxon>
        <taxon>Fungi</taxon>
        <taxon>Dikarya</taxon>
        <taxon>Ascomycota</taxon>
        <taxon>Pezizomycotina</taxon>
        <taxon>Leotiomycetes</taxon>
        <taxon>Leotiomycetes incertae sedis</taxon>
        <taxon>Myxotrichaceae</taxon>
        <taxon>Oidiodendron</taxon>
    </lineage>
</organism>
<dbReference type="CDD" id="cd11063">
    <property type="entry name" value="CYP52"/>
    <property type="match status" value="1"/>
</dbReference>
<proteinExistence type="inferred from homology"/>
<keyword evidence="4 8" id="KW-0479">Metal-binding</keyword>
<evidence type="ECO:0000256" key="7">
    <source>
        <dbReference type="ARBA" id="ARBA00023033"/>
    </source>
</evidence>
<comment type="similarity">
    <text evidence="2 9">Belongs to the cytochrome P450 family.</text>
</comment>
<evidence type="ECO:0000256" key="4">
    <source>
        <dbReference type="ARBA" id="ARBA00022723"/>
    </source>
</evidence>
<dbReference type="PANTHER" id="PTHR24287:SF1">
    <property type="entry name" value="P450, PUTATIVE (EUROFUNG)-RELATED"/>
    <property type="match status" value="1"/>
</dbReference>
<dbReference type="PRINTS" id="PR00464">
    <property type="entry name" value="EP450II"/>
</dbReference>
<feature type="binding site" description="axial binding residue" evidence="8">
    <location>
        <position position="466"/>
    </location>
    <ligand>
        <name>heme</name>
        <dbReference type="ChEBI" id="CHEBI:30413"/>
    </ligand>
    <ligandPart>
        <name>Fe</name>
        <dbReference type="ChEBI" id="CHEBI:18248"/>
    </ligandPart>
</feature>
<evidence type="ECO:0000313" key="11">
    <source>
        <dbReference type="Proteomes" id="UP000054321"/>
    </source>
</evidence>
<evidence type="ECO:0000256" key="3">
    <source>
        <dbReference type="ARBA" id="ARBA00022617"/>
    </source>
</evidence>
<comment type="cofactor">
    <cofactor evidence="1 8">
        <name>heme</name>
        <dbReference type="ChEBI" id="CHEBI:30413"/>
    </cofactor>
</comment>
<dbReference type="PANTHER" id="PTHR24287">
    <property type="entry name" value="P450, PUTATIVE (EUROFUNG)-RELATED"/>
    <property type="match status" value="1"/>
</dbReference>
<dbReference type="HOGENOM" id="CLU_001570_27_0_1"/>
<protein>
    <recommendedName>
        <fullName evidence="12">Cytochrome P450</fullName>
    </recommendedName>
</protein>
<dbReference type="InterPro" id="IPR002402">
    <property type="entry name" value="Cyt_P450_E_grp-II"/>
</dbReference>
<dbReference type="Gene3D" id="1.10.630.10">
    <property type="entry name" value="Cytochrome P450"/>
    <property type="match status" value="1"/>
</dbReference>
<evidence type="ECO:0000256" key="5">
    <source>
        <dbReference type="ARBA" id="ARBA00023002"/>
    </source>
</evidence>
<dbReference type="GO" id="GO:0020037">
    <property type="term" value="F:heme binding"/>
    <property type="evidence" value="ECO:0007669"/>
    <property type="project" value="InterPro"/>
</dbReference>
<dbReference type="PROSITE" id="PS00086">
    <property type="entry name" value="CYTOCHROME_P450"/>
    <property type="match status" value="1"/>
</dbReference>
<sequence>MPGCSTADYSSFGTAVTFCMGSLGRYNCCGPFDSAKIFGQAFSLASSQRCLPSQPLPSFPHKDPIFGLDFFIEGSKLLKTGKYLPRTGERWNLVDNGARTYSHLVLGERVIVTIEPENIKTILATQFKNFQMPARRVDSLVPLLGHGIFTTDGKEWEDSRNLLRPSFNRSLIGDIEVFERHVSKMISKIPKDESTVDLQKLFFMLTLDSATEFLFGESTDVLGTAESRVKGEKFADCFGYATEFVGTKARLGRLAAIFPDKKYEDSKNFVHEYIQYYVHRTLEQNKASVEKADAGSSKYVFIEHLAKTGNSPKKIQDELLNILLAGRDTTAGLLAHLWYILARRPDVFNKLRTEVLRLDGREPTFEEIKEMKYLQYCLNEALRLYPLVPINGRVAIKDTVLPLGGGPDGKSPIFVKAGTAVNYQVYNMHRRKDLYGEDAEEFRPERWESIRQGWHYLPFNGGPRICIGQQFALTEAGYTTIRLLQAFRSVENRDPNGYGEWLTLTLAVRDGVKVGLTPA</sequence>
<dbReference type="InterPro" id="IPR001128">
    <property type="entry name" value="Cyt_P450"/>
</dbReference>
<name>A0A0C3HIP6_OIDMZ</name>
<dbReference type="OrthoDB" id="1470350at2759"/>
<dbReference type="Pfam" id="PF00067">
    <property type="entry name" value="p450"/>
    <property type="match status" value="1"/>
</dbReference>
<evidence type="ECO:0000256" key="1">
    <source>
        <dbReference type="ARBA" id="ARBA00001971"/>
    </source>
</evidence>
<evidence type="ECO:0000313" key="10">
    <source>
        <dbReference type="EMBL" id="KIN08076.1"/>
    </source>
</evidence>
<dbReference type="PRINTS" id="PR00385">
    <property type="entry name" value="P450"/>
</dbReference>
<dbReference type="InterPro" id="IPR036396">
    <property type="entry name" value="Cyt_P450_sf"/>
</dbReference>
<evidence type="ECO:0008006" key="12">
    <source>
        <dbReference type="Google" id="ProtNLM"/>
    </source>
</evidence>
<dbReference type="GO" id="GO:0016712">
    <property type="term" value="F:oxidoreductase activity, acting on paired donors, with incorporation or reduction of molecular oxygen, reduced flavin or flavoprotein as one donor, and incorporation of one atom of oxygen"/>
    <property type="evidence" value="ECO:0007669"/>
    <property type="project" value="InterPro"/>
</dbReference>
<keyword evidence="6 8" id="KW-0408">Iron</keyword>
<dbReference type="InterPro" id="IPR047146">
    <property type="entry name" value="Cyt_P450_E_CYP52_fungi"/>
</dbReference>
<keyword evidence="11" id="KW-1185">Reference proteome</keyword>
<dbReference type="STRING" id="913774.A0A0C3HIP6"/>
<dbReference type="Proteomes" id="UP000054321">
    <property type="component" value="Unassembled WGS sequence"/>
</dbReference>
<dbReference type="PRINTS" id="PR01239">
    <property type="entry name" value="EP450IICYP52"/>
</dbReference>
<dbReference type="GO" id="GO:0005506">
    <property type="term" value="F:iron ion binding"/>
    <property type="evidence" value="ECO:0007669"/>
    <property type="project" value="InterPro"/>
</dbReference>
<dbReference type="SUPFAM" id="SSF48264">
    <property type="entry name" value="Cytochrome P450"/>
    <property type="match status" value="1"/>
</dbReference>
<evidence type="ECO:0000256" key="2">
    <source>
        <dbReference type="ARBA" id="ARBA00010617"/>
    </source>
</evidence>
<reference evidence="11" key="2">
    <citation type="submission" date="2015-01" db="EMBL/GenBank/DDBJ databases">
        <title>Evolutionary Origins and Diversification of the Mycorrhizal Mutualists.</title>
        <authorList>
            <consortium name="DOE Joint Genome Institute"/>
            <consortium name="Mycorrhizal Genomics Consortium"/>
            <person name="Kohler A."/>
            <person name="Kuo A."/>
            <person name="Nagy L.G."/>
            <person name="Floudas D."/>
            <person name="Copeland A."/>
            <person name="Barry K.W."/>
            <person name="Cichocki N."/>
            <person name="Veneault-Fourrey C."/>
            <person name="LaButti K."/>
            <person name="Lindquist E.A."/>
            <person name="Lipzen A."/>
            <person name="Lundell T."/>
            <person name="Morin E."/>
            <person name="Murat C."/>
            <person name="Riley R."/>
            <person name="Ohm R."/>
            <person name="Sun H."/>
            <person name="Tunlid A."/>
            <person name="Henrissat B."/>
            <person name="Grigoriev I.V."/>
            <person name="Hibbett D.S."/>
            <person name="Martin F."/>
        </authorList>
    </citation>
    <scope>NUCLEOTIDE SEQUENCE [LARGE SCALE GENOMIC DNA]</scope>
    <source>
        <strain evidence="11">Zn</strain>
    </source>
</reference>
<evidence type="ECO:0000256" key="8">
    <source>
        <dbReference type="PIRSR" id="PIRSR602402-1"/>
    </source>
</evidence>
<keyword evidence="5 9" id="KW-0560">Oxidoreductase</keyword>
<dbReference type="AlphaFoldDB" id="A0A0C3HIP6"/>
<evidence type="ECO:0000256" key="6">
    <source>
        <dbReference type="ARBA" id="ARBA00023004"/>
    </source>
</evidence>
<dbReference type="EMBL" id="KN832870">
    <property type="protein sequence ID" value="KIN08076.1"/>
    <property type="molecule type" value="Genomic_DNA"/>
</dbReference>
<evidence type="ECO:0000256" key="9">
    <source>
        <dbReference type="RuleBase" id="RU000461"/>
    </source>
</evidence>
<keyword evidence="7 9" id="KW-0503">Monooxygenase</keyword>
<keyword evidence="3 8" id="KW-0349">Heme</keyword>
<dbReference type="InterPro" id="IPR002974">
    <property type="entry name" value="Cyt_P450_E_CYP52_ascomycetes"/>
</dbReference>
<reference evidence="10 11" key="1">
    <citation type="submission" date="2014-04" db="EMBL/GenBank/DDBJ databases">
        <authorList>
            <consortium name="DOE Joint Genome Institute"/>
            <person name="Kuo A."/>
            <person name="Martino E."/>
            <person name="Perotto S."/>
            <person name="Kohler A."/>
            <person name="Nagy L.G."/>
            <person name="Floudas D."/>
            <person name="Copeland A."/>
            <person name="Barry K.W."/>
            <person name="Cichocki N."/>
            <person name="Veneault-Fourrey C."/>
            <person name="LaButti K."/>
            <person name="Lindquist E.A."/>
            <person name="Lipzen A."/>
            <person name="Lundell T."/>
            <person name="Morin E."/>
            <person name="Murat C."/>
            <person name="Sun H."/>
            <person name="Tunlid A."/>
            <person name="Henrissat B."/>
            <person name="Grigoriev I.V."/>
            <person name="Hibbett D.S."/>
            <person name="Martin F."/>
            <person name="Nordberg H.P."/>
            <person name="Cantor M.N."/>
            <person name="Hua S.X."/>
        </authorList>
    </citation>
    <scope>NUCLEOTIDE SEQUENCE [LARGE SCALE GENOMIC DNA]</scope>
    <source>
        <strain evidence="10 11">Zn</strain>
    </source>
</reference>